<organism evidence="2 3">
    <name type="scientific">Ficus carica</name>
    <name type="common">Common fig</name>
    <dbReference type="NCBI Taxonomy" id="3494"/>
    <lineage>
        <taxon>Eukaryota</taxon>
        <taxon>Viridiplantae</taxon>
        <taxon>Streptophyta</taxon>
        <taxon>Embryophyta</taxon>
        <taxon>Tracheophyta</taxon>
        <taxon>Spermatophyta</taxon>
        <taxon>Magnoliopsida</taxon>
        <taxon>eudicotyledons</taxon>
        <taxon>Gunneridae</taxon>
        <taxon>Pentapetalae</taxon>
        <taxon>rosids</taxon>
        <taxon>fabids</taxon>
        <taxon>Rosales</taxon>
        <taxon>Moraceae</taxon>
        <taxon>Ficeae</taxon>
        <taxon>Ficus</taxon>
    </lineage>
</organism>
<dbReference type="AlphaFoldDB" id="A0AA88E3X7"/>
<keyword evidence="3" id="KW-1185">Reference proteome</keyword>
<reference evidence="2" key="1">
    <citation type="submission" date="2023-07" db="EMBL/GenBank/DDBJ databases">
        <title>draft genome sequence of fig (Ficus carica).</title>
        <authorList>
            <person name="Takahashi T."/>
            <person name="Nishimura K."/>
        </authorList>
    </citation>
    <scope>NUCLEOTIDE SEQUENCE</scope>
</reference>
<protein>
    <submittedName>
        <fullName evidence="2">Uncharacterized protein</fullName>
    </submittedName>
</protein>
<feature type="region of interest" description="Disordered" evidence="1">
    <location>
        <begin position="72"/>
        <end position="119"/>
    </location>
</feature>
<comment type="caution">
    <text evidence="2">The sequence shown here is derived from an EMBL/GenBank/DDBJ whole genome shotgun (WGS) entry which is preliminary data.</text>
</comment>
<dbReference type="EMBL" id="BTGU01000351">
    <property type="protein sequence ID" value="GMN66673.1"/>
    <property type="molecule type" value="Genomic_DNA"/>
</dbReference>
<evidence type="ECO:0000256" key="1">
    <source>
        <dbReference type="SAM" id="MobiDB-lite"/>
    </source>
</evidence>
<dbReference type="Proteomes" id="UP001187192">
    <property type="component" value="Unassembled WGS sequence"/>
</dbReference>
<gene>
    <name evidence="2" type="ORF">TIFTF001_035732</name>
</gene>
<proteinExistence type="predicted"/>
<name>A0AA88E3X7_FICCA</name>
<sequence length="181" mass="20463">MAETTIRKTSSSGYLFLNQQQYWGFTFHNFRSCITMFMKKNHAAGALGYGSVTMLDGSNPYVEELLSMDNSGTERMPDEVLTPTNCGRHAGNRRPADNAGPSRSKGSAGKRKQRDATDEMTYVAMQEIITHLRSRSQSGASNDQSSRTDHLLMCMNCMTEMGIPQYQRMIMWHYFDAHPQL</sequence>
<evidence type="ECO:0000313" key="2">
    <source>
        <dbReference type="EMBL" id="GMN66673.1"/>
    </source>
</evidence>
<evidence type="ECO:0000313" key="3">
    <source>
        <dbReference type="Proteomes" id="UP001187192"/>
    </source>
</evidence>
<accession>A0AA88E3X7</accession>